<keyword evidence="1" id="KW-0812">Transmembrane</keyword>
<evidence type="ECO:0000256" key="1">
    <source>
        <dbReference type="SAM" id="Phobius"/>
    </source>
</evidence>
<dbReference type="Pfam" id="PF14317">
    <property type="entry name" value="YcxB"/>
    <property type="match status" value="1"/>
</dbReference>
<proteinExistence type="predicted"/>
<protein>
    <submittedName>
        <fullName evidence="3">YcxB family protein</fullName>
    </submittedName>
</protein>
<sequence length="165" mass="19605">MVELTFKLSDYMSKGIRDYHHHSLRFWISNGIGLAVFLFEIIFYWMTGTTSLLWIGLLLLFVLALSYVGSCYIRPMRFSSDKRYSKLFTLSIGDEEVSLNSEDANSQAKWEFIRKVWETDKFFYVFLDKRQFWIVPRDQFSDKGQEDLFRQIVGKHQKIQTGLIK</sequence>
<dbReference type="InterPro" id="IPR025588">
    <property type="entry name" value="YcxB-like_C"/>
</dbReference>
<evidence type="ECO:0000313" key="4">
    <source>
        <dbReference type="Proteomes" id="UP001493487"/>
    </source>
</evidence>
<dbReference type="EMBL" id="JASKHM010000001">
    <property type="protein sequence ID" value="MEQ4480788.1"/>
    <property type="molecule type" value="Genomic_DNA"/>
</dbReference>
<evidence type="ECO:0000313" key="3">
    <source>
        <dbReference type="EMBL" id="MEQ4480788.1"/>
    </source>
</evidence>
<organism evidence="3 4">
    <name type="scientific">Cohnella silvisoli</name>
    <dbReference type="NCBI Taxonomy" id="2873699"/>
    <lineage>
        <taxon>Bacteria</taxon>
        <taxon>Bacillati</taxon>
        <taxon>Bacillota</taxon>
        <taxon>Bacilli</taxon>
        <taxon>Bacillales</taxon>
        <taxon>Paenibacillaceae</taxon>
        <taxon>Cohnella</taxon>
    </lineage>
</organism>
<dbReference type="Proteomes" id="UP001493487">
    <property type="component" value="Unassembled WGS sequence"/>
</dbReference>
<feature type="transmembrane region" description="Helical" evidence="1">
    <location>
        <begin position="24"/>
        <end position="46"/>
    </location>
</feature>
<keyword evidence="1" id="KW-1133">Transmembrane helix</keyword>
<gene>
    <name evidence="3" type="ORF">QJS35_00125</name>
</gene>
<comment type="caution">
    <text evidence="3">The sequence shown here is derived from an EMBL/GenBank/DDBJ whole genome shotgun (WGS) entry which is preliminary data.</text>
</comment>
<name>A0ABV1KLS1_9BACL</name>
<dbReference type="RefSeq" id="WP_232183393.1">
    <property type="nucleotide sequence ID" value="NZ_JAIOAP010000001.1"/>
</dbReference>
<feature type="domain" description="YcxB-like C-terminal" evidence="2">
    <location>
        <begin position="92"/>
        <end position="152"/>
    </location>
</feature>
<reference evidence="3 4" key="1">
    <citation type="journal article" date="2023" name="Genome Announc.">
        <title>Pan-Genome Analyses of the Genus Cohnella and Proposal of the Novel Species Cohnella silvisoli sp. nov., Isolated from Forest Soil.</title>
        <authorList>
            <person name="Wang C."/>
            <person name="Mao L."/>
            <person name="Bao G."/>
            <person name="Zhu H."/>
        </authorList>
    </citation>
    <scope>NUCLEOTIDE SEQUENCE [LARGE SCALE GENOMIC DNA]</scope>
    <source>
        <strain evidence="3 4">NL03-T5-1</strain>
    </source>
</reference>
<evidence type="ECO:0000259" key="2">
    <source>
        <dbReference type="Pfam" id="PF14317"/>
    </source>
</evidence>
<keyword evidence="1" id="KW-0472">Membrane</keyword>
<feature type="transmembrane region" description="Helical" evidence="1">
    <location>
        <begin position="52"/>
        <end position="73"/>
    </location>
</feature>
<keyword evidence="4" id="KW-1185">Reference proteome</keyword>
<accession>A0ABV1KLS1</accession>